<evidence type="ECO:0000256" key="7">
    <source>
        <dbReference type="SAM" id="MobiDB-lite"/>
    </source>
</evidence>
<dbReference type="InterPro" id="IPR020845">
    <property type="entry name" value="AMP-binding_CS"/>
</dbReference>
<dbReference type="RefSeq" id="WP_386044389.1">
    <property type="nucleotide sequence ID" value="NZ_JBHUIO010000002.1"/>
</dbReference>
<dbReference type="InterPro" id="IPR010071">
    <property type="entry name" value="AA_adenyl_dom"/>
</dbReference>
<feature type="domain" description="Carrier" evidence="8">
    <location>
        <begin position="1794"/>
        <end position="1869"/>
    </location>
</feature>
<keyword evidence="11" id="KW-1185">Reference proteome</keyword>
<name>A0ABW4ZUF2_9BACL</name>
<dbReference type="InterPro" id="IPR023213">
    <property type="entry name" value="CAT-like_dom_sf"/>
</dbReference>
<dbReference type="InterPro" id="IPR020806">
    <property type="entry name" value="PKS_PP-bd"/>
</dbReference>
<keyword evidence="3" id="KW-0596">Phosphopantetheine</keyword>
<dbReference type="CDD" id="cd19531">
    <property type="entry name" value="LCL_NRPS-like"/>
    <property type="match status" value="4"/>
</dbReference>
<dbReference type="Pfam" id="PF02801">
    <property type="entry name" value="Ketoacyl-synt_C"/>
    <property type="match status" value="1"/>
</dbReference>
<dbReference type="PROSITE" id="PS00455">
    <property type="entry name" value="AMP_BINDING"/>
    <property type="match status" value="5"/>
</dbReference>
<dbReference type="CDD" id="cd12117">
    <property type="entry name" value="A_NRPS_Srf_like"/>
    <property type="match status" value="2"/>
</dbReference>
<feature type="region of interest" description="Disordered" evidence="7">
    <location>
        <begin position="717"/>
        <end position="739"/>
    </location>
</feature>
<dbReference type="Pfam" id="PF00109">
    <property type="entry name" value="ketoacyl-synt"/>
    <property type="match status" value="1"/>
</dbReference>
<evidence type="ECO:0000256" key="5">
    <source>
        <dbReference type="ARBA" id="ARBA00022679"/>
    </source>
</evidence>
<comment type="cofactor">
    <cofactor evidence="1">
        <name>pantetheine 4'-phosphate</name>
        <dbReference type="ChEBI" id="CHEBI:47942"/>
    </cofactor>
</comment>
<evidence type="ECO:0000256" key="1">
    <source>
        <dbReference type="ARBA" id="ARBA00001957"/>
    </source>
</evidence>
<dbReference type="SMART" id="SM00825">
    <property type="entry name" value="PKS_KS"/>
    <property type="match status" value="1"/>
</dbReference>
<feature type="domain" description="Carrier" evidence="8">
    <location>
        <begin position="737"/>
        <end position="812"/>
    </location>
</feature>
<dbReference type="NCBIfam" id="NF004282">
    <property type="entry name" value="PRK05691.1"/>
    <property type="match status" value="5"/>
</dbReference>
<dbReference type="SUPFAM" id="SSF56801">
    <property type="entry name" value="Acetyl-CoA synthetase-like"/>
    <property type="match status" value="5"/>
</dbReference>
<evidence type="ECO:0000256" key="2">
    <source>
        <dbReference type="ARBA" id="ARBA00006432"/>
    </source>
</evidence>
<dbReference type="Gene3D" id="3.40.50.980">
    <property type="match status" value="8"/>
</dbReference>
<dbReference type="InterPro" id="IPR025110">
    <property type="entry name" value="AMP-bd_C"/>
</dbReference>
<dbReference type="Gene3D" id="3.40.50.12780">
    <property type="entry name" value="N-terminal domain of ligase-like"/>
    <property type="match status" value="1"/>
</dbReference>
<feature type="domain" description="Ketosynthase family 3 (KS3)" evidence="9">
    <location>
        <begin position="5128"/>
        <end position="5549"/>
    </location>
</feature>
<dbReference type="InterPro" id="IPR001242">
    <property type="entry name" value="Condensation_dom"/>
</dbReference>
<dbReference type="NCBIfam" id="TIGR01733">
    <property type="entry name" value="AA-adenyl-dom"/>
    <property type="match status" value="5"/>
</dbReference>
<sequence>MTRETVEKSRLDESFSPLQLPVDRARQTGRGQTHILRREILTSVLCDRLDRLCRTLQVDRISLLLTAFQTLLARYAGQEEFVIGALHGGERLALPVAYAGELTFVESVTRTTAALLNAKRAHDIFSNGVEVEMLPVWWKTDQTADVPESFELLVTIADESVGMTVSFEYQAELFESSTIERMIGHFNQLLAAAASDANAEVSRLPMLSEQERSQLLVEWNRTASAYPQNSTLKTLFEEQAKLQPDGVAVRFLDQVVSYAELNARANRLAHHLRKLGVGPNVLVGICVERSVELVVGLLGIVKAGGAYVPLDAEYPTERLAFMMQDTELDILVAQDHLLDKLPEQATHVVRLDADRELLAQERTDDLQTETTADDLVYVIYTSGTTGRPKGICIKHRGVVRLVKETNFFTASSEDLFLQIAPISFDAATFEIWGSLLNGAALLVYPPSKIDLVELSQLVESTRLTVLHLTAGLFNQMVDEHLDRLVHVRQLLTGGDALSVPHARRALRALPNCAISNCYGPTEVTMLASVYRMPSADELAETARIGRPIANTELYVLDQQLQPVPIGVAGELYVGGPGLAAGYLHLPEMTADRFVMHPFSQVPGERLYRTGDRVRYLPDGNIEFFGRIDQQVKVRGYRIELAEIEEVLKAHAAVQDAVVIVREYAAGDKRLLAYLVPSDSGVPTPLPELRAYVRDRLPEYMVPAALIRIESIPLTPNGKIDRKSLPEPQQPSSEEAERSRTPIEELVGELFAGVLGYQRVGLADDFFGLGGHSLLATQAISRLRAAFRIDLSLRDLFEAPSVTLMAERIASMQASGTSLAIHQVTATERSAVAPLSFSQQRMWFLNQYQPGNPSYNLSFALHLTGDLYPDALEWSLNELVTRHEALRTSFLNVDGVPMQKIEPLWSLPFDVIDLQEWPAEERIDRAIELAEAEAKRPFQLDEDSLIRAALLLIDRDEYVLLLNLHHIVLDGWSMEVFAGELSAIYSAFLEGSLSPLEDMSIQYADFARWQRQHLTADLIDRQLRYWKERLAGMQALQLPTDRPRPAVPSLAGAVHAFELSDRLTEALRTFSRREGVTLNMTLLAAFKTLLYRLSGADDIAVGSPVAGRPRPELESLIGCFVNTVVLRSDLSGELSFRELVKRVRETALDAYAHQDVPFEKVVAELQPGRDQSFSPLVQAMFQIEPPAPFALEDVTIEQWDVHNGTAKFDLYLPIRDHGDKLVGRFEYNTDIFDAATISRMALHFITLLEGIVAQPDALLWQLPLLTAAERDSVLQLGDRTETDYPKHLTIPQLFAAQVQATPDAIAVSYGDQSLTYRELNSQANRVAHLLIRRGVGADSFVGLCMERSVELIVAVLGIVKAGGAYVPFDASYPEERLSFLIKDSAVSILLTQEAMLSALPAHSLSVICFDRDQMLIAQESDENPILAITPDHLAYLNYTSGSTGMPKGVMINHRGVVRLVKGTDYLRFAEDEVFLHVAPISFDAATFEIWGALLNGAKLVVFPAGALTLDRLGEVLQNQGVSTLFLTAGLFHQMVEHRLNDLSCLRHLLTGGEVISPSHVNKVLRQLPDVTLFNVYGPTESTTFTTAYSMQGVEQIVGAVPIGGPIGNTTVYVLDDHLQPVPVGVPGELHIGGDGLARGYLNRPELTEEKFIADPFSADAAARLYKTGDLVRWMADGNLDFVGRIDDQVKIRGFRIELGEIEGILTQHEAVEAAAVLAREDRVGDKRLVAYVALAKDSAHTAGELRDYLSEKLPTYMIPSALLLLDELPLTTNGKVDRKRLPAPESFDSDMEYVAPRTALEEQMADIWAELLGTSQVGMTDNFFERGGHSLLAMQVLNRVHKQFGVKAEVQDLFGASTLERFTARVAELGANLLDEVGAEIPQAAIQEHYALSHAQKRLWVLYKLDPSTNVYHVPLSLILNEQVELPAFEAAVTKLIERHAILRTRFVEVEGVPRQVVQPSSSIGVRYEDLTALNKAEQQAHIERAEHACNDEPFDLTAGPLMRVMLFKLGVEQAHVHLNLHHIITDGWSTNILFKELLTLYRAELAGQTAELAAQTLRYVDYAEWTEREAERGAWSSAEEHWLKTLAKPLPLLELPLDHERPKQQTFAGSTRLTALPETLHQRLQQVAKAEQVSMNMLLFAAYFGLMRHLSKEEDIIIGMPIAGRTMEALEPLVGFLANTLAIRVRFGDEVTTVRQLLEEVKRQSLTAYQHQSYPFDLLVEKINPERDMSRPPIFSTVFGYHEGLLELDERATWLFGVDFQTRTSKFDLSLYAGEKDGQLLLNFEYNTDLFKAETIGRFGEMMVQMLEAFGGDLDVQLDELQILTDWDLAVYAQMNDTDVDWDLNQLLHEEFCRYADEHPDRIALIYEGETMTYGELHARSNSLAHFLRAQGVSRNQLIGIQMERSFELMIALYGVLKAGAAYVPIDPDYPTSRVQYMLTDSSSPVLITKLAYAEQIGEIAQGEELPLTTVLYMDAHEAVQESLGEGVGSYSWRDVLEYPSTTPEAINENSDVAYLIYTSGSTGKPKGVVIRHEAIVNRILWHQSAFQTTPEDCVIQRTTHCFDDSIIEFFWPLRYGARLLILPNAVYTDPERLVEQMVSHDVTYMQFVPSLLSILVAYLLGLPEAERPALKLRDFIVSGEPLPSKLVNQWYEMYPNGARIGNLYGATEAAVDSTAFFITGPLQFVHVGVPIANSQVYVFNRRGKLCPIGVKGEIILGGLQLAEGYHNKPEKTAEQFIPNHLPGQPGGARLYKTGDLGRILPDGTIECSGRVDNQVKVRGYRIELGEIEEVFSQHPDTEMVAVIVKKGRDGNNMLVGFYSATSADLEQAELKEFIGVQLPNYMVPAKLIQLDEMPLTPNGKVDRKLLEQMAQSEQWEEEQEFVAPSTPTEESLCQIWGAVLQREAVSASDHFFDLGGHSLLAIQVLNRIDKQFGVTLPLKDVFQFAMLQDMAAHLDRLLAAGKAGEAVEIARVADRSDYELSHAQKRMYILYKFHQSSKLYNVQIVKTMRGMLDEQLLRRAFELLVRRHDALRTVFFEVDDLPRQAISEQMEIPLDMHDLASLTGSEQQDAIRQIVEAKEEVPFDLERGPLVRALLFKRAQEEHSLYLNIHHIIIDGWSFDVLFRDLSNLYEALLRGEVPPAKADGMRYVDYAAWQHAELEAGSWQEHESYWLNQLAKPHPVLHLPTDYERPAEMTANGALIESALPAELVERLRTLCKREDVSMYMALMAGFFLLLHQLTGDEDLIVGTPVSGRNQKALEEIVGFFLNTLAIRVRWEGVQTPQDLLQQVKREFLAAHEHQSYPFDLLIEKLNPERDTSRTPLFSTMFALLTEGEVETAGNALKFQAEDGLLKFDVARFDLILLAVDTADAIKLRLEYNTDLFARESVERFHAIFLQALKGMATQYQADIGELDLLSAEDRLAYERLNDTALPYPELTIHQAFALQAAATPERPALSDEEHDAISYEQLQAQSNRVAHFLRERGVGVGSAVLIMMERSRDVVIAMLGVMKAGAAYVPIDPNYPQERIEYVLNDSAAQLVLTESHLRDRLQSLQIDSFELKEIPISTSAEPIEVQMSPDDLAYMIYTSGSTGLPKGTMISHRGVVSLAQWTKEQYAEEDRKTFLNYATHSFDGSVWEIYAALLHGSHLYVLSERERQSAELFAEAVKRTDAKLVFLPTAIFREFAMALPDDFAETKFRSIFFGGEAIQAESVRLWQERFGTEIELAHMYGPTEATVFTTIYRICEQLDPEGSSVPIGRPLANMQVSVRNKHFQLCPINVPGELYIEGVGLAKGYLNQPERTEEAFLRHPHHAEQRMYKTGDIVRLLRSGEIQFIGRRDSQVKVRGYRVELGEIEEALLQQPAVRSAMVVVRPDESGRNDLVAFYVPSELGTSARDLRSSLEEKLPAYMIPSQLVELAELPMLANGKVDRKALMELALTCEEAPAQAYVAPETEWEQKVAAIWSGIFHREQISRHDHFFELGGHSLLAIQFLNRVKRGLGLPIEMKDVFLYGSLREMAAHLASLSGEEQAGLQKAIQRLPEQEDYQLSHAQKRLWFIYQIDPHNRVYDVPTMVAHYGSLEVATFAAAWQLVVQRHESLRTIVFEREGEPRQKVIDREIPLAYRDLSALDRPMQDEFLRLKVEEINADPFDLTSGPLVRAILFKRGEEEYQLYLNIHHIVYDGWSYEVLFSDLAEAYQALLGGDTPEWTPLDVRYVEYAAWQNRELAAGSWRAHELFWLEELNKPLPVLELPTDFPRPEVMTFHGALQKIALPRELEVKLREVAKREETSMFMLMFAAYVTLLNRLTHADDIIVGTPVAGRIDESIEPLVGFFVNMLAIRTRTESVSTLQDVLAEVKERFLRAYEHQAYSFDLLVEKVNPDRDASRSPIFSTMFTLHAGDEEAVGNEQLRFVNLSAEMEHKSAKVDLSLFAIEQAAGMEIAFEYNTDLFAAETVEQFAALYQQVLAAYADRLTAPLGELELLTAKDVELYARLNDTNRAYDLDRTLPEMFYRSAHLHGSKIALSSEHGELTYRELNERSNQVAHLLRERGLVRGQFVSIVMERSIETVIALLGVLKAGGVYVPIDPDYPEARIRYMLGDCRAPYLLTDLAHADQLQTLLETEPELRVQILQIEEASALADTSDLPPQSEADDLAYLIYTSGSTGQPKGAQMAHRGVINLVLWAQEHYRFGADDVMLEFSSFSFDASVWDTFVGLLLGGRVHLLSKEGRLSAAKFAEEVQHSKATCVMLMVTFFKHLADHLSAEDVSKLKTLRMMHVGGELLTGDVLRKWQRKFGTEVQVINVCGPTETTVYCATHEIVSKIPDEMLRVPIGKPLANYKLFVVGPHGTLCPVNVPGEIIIESVAMSKGYLNQPETSARSFVDHPFRDRFGPAVNSKVYRSGDRGRLLPDGTLEVVGRIDDQVKVRGYRIEIGEIEAAILRHPAVELAGVIVEQAPDGSNALHGFYTSAGGAGELDLRSFLGQALPSWMVPARLTQLASMPLSPTGKVDRRSLSARSHAVPTGSPIGRSVDTGQAQVSTSKLQEQIAAIWADVLECDRSEIGSDDNFFDIGGHSLLLTKVQKALQQQLDIKLPILELFQHTTVRELAVALGDDASVEPEDRSPTLPTPARAEEDAVAIIGIGLRFPGAKNPYEYWQNLREGKELIRDVPLESLPDSFAELDEAERSRYVLREGWLEEIDQFDPALFQMTDREASQTDPQQRLFMLCSWEAIENAGYRLPEINATTSVFAGVSDTRYGRGAAGAGVPDEFSSDILTNRKFTATRLSYKLDLRGESVVVDSACSSSLTAVHLACQSLLSGQSDYALAGGISVQTPQKVGYLYEPGFILSPDGHCRAFDQSAEGTVPGNGVGVVLLKRLADAKRDGDPIYAVIKGSALNNDGHAKIGYTAPSQQGQAEVIARAQRIAGVDPSTITYIEAHGTGTNLGDPIELAALKHAFGHQQEAHYCAIGSVKSNIGHTDAAAGLAGLIKVALCMKYGELVPSLHFNSPNPACGFEHSPFYVNTEHKRWLRKNGPLRAGVSAFGIGGTNAHVIMEEAPLK</sequence>
<dbReference type="PANTHER" id="PTHR45527:SF1">
    <property type="entry name" value="FATTY ACID SYNTHASE"/>
    <property type="match status" value="1"/>
</dbReference>
<dbReference type="NCBIfam" id="NF003417">
    <property type="entry name" value="PRK04813.1"/>
    <property type="match status" value="5"/>
</dbReference>
<dbReference type="CDD" id="cd05930">
    <property type="entry name" value="A_NRPS"/>
    <property type="match status" value="3"/>
</dbReference>
<keyword evidence="5" id="KW-0808">Transferase</keyword>
<dbReference type="SUPFAM" id="SSF52777">
    <property type="entry name" value="CoA-dependent acyltransferases"/>
    <property type="match status" value="9"/>
</dbReference>
<dbReference type="Pfam" id="PF00501">
    <property type="entry name" value="AMP-binding"/>
    <property type="match status" value="5"/>
</dbReference>
<dbReference type="PANTHER" id="PTHR45527">
    <property type="entry name" value="NONRIBOSOMAL PEPTIDE SYNTHETASE"/>
    <property type="match status" value="1"/>
</dbReference>
<dbReference type="EMBL" id="JBHUIO010000002">
    <property type="protein sequence ID" value="MFD2169345.1"/>
    <property type="molecule type" value="Genomic_DNA"/>
</dbReference>
<organism evidence="10 11">
    <name type="scientific">Tumebacillus lipolyticus</name>
    <dbReference type="NCBI Taxonomy" id="1280370"/>
    <lineage>
        <taxon>Bacteria</taxon>
        <taxon>Bacillati</taxon>
        <taxon>Bacillota</taxon>
        <taxon>Bacilli</taxon>
        <taxon>Bacillales</taxon>
        <taxon>Alicyclobacillaceae</taxon>
        <taxon>Tumebacillus</taxon>
    </lineage>
</organism>
<reference evidence="11" key="1">
    <citation type="journal article" date="2019" name="Int. J. Syst. Evol. Microbiol.">
        <title>The Global Catalogue of Microorganisms (GCM) 10K type strain sequencing project: providing services to taxonomists for standard genome sequencing and annotation.</title>
        <authorList>
            <consortium name="The Broad Institute Genomics Platform"/>
            <consortium name="The Broad Institute Genome Sequencing Center for Infectious Disease"/>
            <person name="Wu L."/>
            <person name="Ma J."/>
        </authorList>
    </citation>
    <scope>NUCLEOTIDE SEQUENCE [LARGE SCALE GENOMIC DNA]</scope>
    <source>
        <strain evidence="11">CGMCC 1.13574</strain>
    </source>
</reference>
<dbReference type="SMART" id="SM00823">
    <property type="entry name" value="PKS_PP"/>
    <property type="match status" value="5"/>
</dbReference>
<dbReference type="SUPFAM" id="SSF47336">
    <property type="entry name" value="ACP-like"/>
    <property type="match status" value="5"/>
</dbReference>
<evidence type="ECO:0000313" key="11">
    <source>
        <dbReference type="Proteomes" id="UP001597343"/>
    </source>
</evidence>
<dbReference type="InterPro" id="IPR000873">
    <property type="entry name" value="AMP-dep_synth/lig_dom"/>
</dbReference>
<evidence type="ECO:0000256" key="4">
    <source>
        <dbReference type="ARBA" id="ARBA00022553"/>
    </source>
</evidence>
<evidence type="ECO:0000259" key="8">
    <source>
        <dbReference type="PROSITE" id="PS50075"/>
    </source>
</evidence>
<dbReference type="InterPro" id="IPR014031">
    <property type="entry name" value="Ketoacyl_synth_C"/>
</dbReference>
<dbReference type="InterPro" id="IPR036736">
    <property type="entry name" value="ACP-like_sf"/>
</dbReference>
<dbReference type="Gene3D" id="3.30.300.30">
    <property type="match status" value="5"/>
</dbReference>
<feature type="domain" description="Carrier" evidence="8">
    <location>
        <begin position="2884"/>
        <end position="2959"/>
    </location>
</feature>
<protein>
    <submittedName>
        <fullName evidence="10">Non-ribosomal peptide synthase/polyketide synthase</fullName>
    </submittedName>
</protein>
<accession>A0ABW4ZUF2</accession>
<dbReference type="Gene3D" id="1.10.1200.10">
    <property type="entry name" value="ACP-like"/>
    <property type="match status" value="5"/>
</dbReference>
<dbReference type="PROSITE" id="PS50075">
    <property type="entry name" value="CARRIER"/>
    <property type="match status" value="5"/>
</dbReference>
<dbReference type="CDD" id="cd00833">
    <property type="entry name" value="PKS"/>
    <property type="match status" value="1"/>
</dbReference>
<feature type="domain" description="Carrier" evidence="8">
    <location>
        <begin position="5032"/>
        <end position="5109"/>
    </location>
</feature>
<feature type="domain" description="Carrier" evidence="8">
    <location>
        <begin position="3948"/>
        <end position="4023"/>
    </location>
</feature>
<proteinExistence type="inferred from homology"/>
<evidence type="ECO:0000259" key="9">
    <source>
        <dbReference type="PROSITE" id="PS52004"/>
    </source>
</evidence>
<dbReference type="Pfam" id="PF00668">
    <property type="entry name" value="Condensation"/>
    <property type="match status" value="5"/>
</dbReference>
<dbReference type="Gene3D" id="3.30.559.10">
    <property type="entry name" value="Chloramphenicol acetyltransferase-like domain"/>
    <property type="match status" value="4"/>
</dbReference>
<keyword evidence="4" id="KW-0597">Phosphoprotein</keyword>
<gene>
    <name evidence="10" type="ORF">ACFSOY_04830</name>
</gene>
<evidence type="ECO:0000256" key="3">
    <source>
        <dbReference type="ARBA" id="ARBA00022450"/>
    </source>
</evidence>
<dbReference type="PROSITE" id="PS00012">
    <property type="entry name" value="PHOSPHOPANTETHEINE"/>
    <property type="match status" value="2"/>
</dbReference>
<evidence type="ECO:0000313" key="10">
    <source>
        <dbReference type="EMBL" id="MFD2169345.1"/>
    </source>
</evidence>
<dbReference type="InterPro" id="IPR006162">
    <property type="entry name" value="Ppantetheine_attach_site"/>
</dbReference>
<dbReference type="PROSITE" id="PS00606">
    <property type="entry name" value="KS3_1"/>
    <property type="match status" value="1"/>
</dbReference>
<comment type="caution">
    <text evidence="10">The sequence shown here is derived from an EMBL/GenBank/DDBJ whole genome shotgun (WGS) entry which is preliminary data.</text>
</comment>
<dbReference type="InterPro" id="IPR009081">
    <property type="entry name" value="PP-bd_ACP"/>
</dbReference>
<keyword evidence="6" id="KW-0045">Antibiotic biosynthesis</keyword>
<dbReference type="Pfam" id="PF00550">
    <property type="entry name" value="PP-binding"/>
    <property type="match status" value="5"/>
</dbReference>
<dbReference type="PROSITE" id="PS52004">
    <property type="entry name" value="KS3_2"/>
    <property type="match status" value="1"/>
</dbReference>
<dbReference type="InterPro" id="IPR045851">
    <property type="entry name" value="AMP-bd_C_sf"/>
</dbReference>
<dbReference type="InterPro" id="IPR020841">
    <property type="entry name" value="PKS_Beta-ketoAc_synthase_dom"/>
</dbReference>
<dbReference type="InterPro" id="IPR016039">
    <property type="entry name" value="Thiolase-like"/>
</dbReference>
<dbReference type="InterPro" id="IPR042099">
    <property type="entry name" value="ANL_N_sf"/>
</dbReference>
<comment type="similarity">
    <text evidence="2">Belongs to the ATP-dependent AMP-binding enzyme family.</text>
</comment>
<dbReference type="Gene3D" id="3.30.559.30">
    <property type="entry name" value="Nonribosomal peptide synthetase, condensation domain"/>
    <property type="match status" value="5"/>
</dbReference>
<dbReference type="Gene3D" id="2.30.38.10">
    <property type="entry name" value="Luciferase, Domain 3"/>
    <property type="match status" value="4"/>
</dbReference>
<evidence type="ECO:0000256" key="6">
    <source>
        <dbReference type="ARBA" id="ARBA00023194"/>
    </source>
</evidence>
<dbReference type="Proteomes" id="UP001597343">
    <property type="component" value="Unassembled WGS sequence"/>
</dbReference>
<dbReference type="SUPFAM" id="SSF53901">
    <property type="entry name" value="Thiolase-like"/>
    <property type="match status" value="1"/>
</dbReference>
<dbReference type="InterPro" id="IPR018201">
    <property type="entry name" value="Ketoacyl_synth_AS"/>
</dbReference>
<dbReference type="Gene3D" id="3.40.47.10">
    <property type="match status" value="1"/>
</dbReference>
<dbReference type="Pfam" id="PF13193">
    <property type="entry name" value="AMP-binding_C"/>
    <property type="match status" value="4"/>
</dbReference>
<dbReference type="InterPro" id="IPR014030">
    <property type="entry name" value="Ketoacyl_synth_N"/>
</dbReference>